<evidence type="ECO:0000313" key="2">
    <source>
        <dbReference type="Proteomes" id="UP001383192"/>
    </source>
</evidence>
<dbReference type="Proteomes" id="UP001383192">
    <property type="component" value="Unassembled WGS sequence"/>
</dbReference>
<gene>
    <name evidence="1" type="ORF">VNI00_017249</name>
</gene>
<evidence type="ECO:0000313" key="1">
    <source>
        <dbReference type="EMBL" id="KAK7021805.1"/>
    </source>
</evidence>
<dbReference type="EMBL" id="JAYKXP010000162">
    <property type="protein sequence ID" value="KAK7021805.1"/>
    <property type="molecule type" value="Genomic_DNA"/>
</dbReference>
<sequence>MQLALAAFEGERVMGLENLWRLSDVAKDMRIRLTKFDSVKSGVVRAYFAEQAKDKLTLEQWWTVLSFATDMPSSPLKWEDVPKKLANTIVGRVELDDQVIKAMADGRIKIRLTLSVTRTATDTLYNNLTRTPALMCRISLTAKENLVQLCLAVDHARFIDTSFDLSKLHFQYSICRHQDGQPIETLLYCLPQADARTTFTYGSSKDSEYHVDDDDIVKFNYDVVGPIGYRGVHLDHESSRSL</sequence>
<comment type="caution">
    <text evidence="1">The sequence shown here is derived from an EMBL/GenBank/DDBJ whole genome shotgun (WGS) entry which is preliminary data.</text>
</comment>
<reference evidence="1 2" key="1">
    <citation type="submission" date="2024-01" db="EMBL/GenBank/DDBJ databases">
        <title>A draft genome for a cacao thread blight-causing isolate of Paramarasmius palmivorus.</title>
        <authorList>
            <person name="Baruah I.K."/>
            <person name="Bukari Y."/>
            <person name="Amoako-Attah I."/>
            <person name="Meinhardt L.W."/>
            <person name="Bailey B.A."/>
            <person name="Cohen S.P."/>
        </authorList>
    </citation>
    <scope>NUCLEOTIDE SEQUENCE [LARGE SCALE GENOMIC DNA]</scope>
    <source>
        <strain evidence="1 2">GH-12</strain>
    </source>
</reference>
<dbReference type="AlphaFoldDB" id="A0AAW0B9N5"/>
<keyword evidence="2" id="KW-1185">Reference proteome</keyword>
<organism evidence="1 2">
    <name type="scientific">Paramarasmius palmivorus</name>
    <dbReference type="NCBI Taxonomy" id="297713"/>
    <lineage>
        <taxon>Eukaryota</taxon>
        <taxon>Fungi</taxon>
        <taxon>Dikarya</taxon>
        <taxon>Basidiomycota</taxon>
        <taxon>Agaricomycotina</taxon>
        <taxon>Agaricomycetes</taxon>
        <taxon>Agaricomycetidae</taxon>
        <taxon>Agaricales</taxon>
        <taxon>Marasmiineae</taxon>
        <taxon>Marasmiaceae</taxon>
        <taxon>Paramarasmius</taxon>
    </lineage>
</organism>
<accession>A0AAW0B9N5</accession>
<name>A0AAW0B9N5_9AGAR</name>
<proteinExistence type="predicted"/>
<protein>
    <submittedName>
        <fullName evidence="1">Uncharacterized protein</fullName>
    </submittedName>
</protein>